<dbReference type="Proteomes" id="UP000008021">
    <property type="component" value="Chromosome 9"/>
</dbReference>
<name>A0A0E0EPY8_9ORYZ</name>
<dbReference type="Gramene" id="OMERI09G02050.1">
    <property type="protein sequence ID" value="OMERI09G02050.1"/>
    <property type="gene ID" value="OMERI09G02050"/>
</dbReference>
<organism evidence="1">
    <name type="scientific">Oryza meridionalis</name>
    <dbReference type="NCBI Taxonomy" id="40149"/>
    <lineage>
        <taxon>Eukaryota</taxon>
        <taxon>Viridiplantae</taxon>
        <taxon>Streptophyta</taxon>
        <taxon>Embryophyta</taxon>
        <taxon>Tracheophyta</taxon>
        <taxon>Spermatophyta</taxon>
        <taxon>Magnoliopsida</taxon>
        <taxon>Liliopsida</taxon>
        <taxon>Poales</taxon>
        <taxon>Poaceae</taxon>
        <taxon>BOP clade</taxon>
        <taxon>Oryzoideae</taxon>
        <taxon>Oryzeae</taxon>
        <taxon>Oryzinae</taxon>
        <taxon>Oryza</taxon>
    </lineage>
</organism>
<dbReference type="HOGENOM" id="CLU_157527_0_0_1"/>
<sequence length="98" mass="11494">MELPWDNDQHGRDGSDDGWWLYKSIHVLTALAHQRTHVEKGRERSDTGHPEQWTVEENLMAKGTFNTRLFLYDSLRDRLLENLNFMPELENGISDVVI</sequence>
<reference evidence="1" key="2">
    <citation type="submission" date="2018-05" db="EMBL/GenBank/DDBJ databases">
        <title>OmerRS3 (Oryza meridionalis Reference Sequence Version 3).</title>
        <authorList>
            <person name="Zhang J."/>
            <person name="Kudrna D."/>
            <person name="Lee S."/>
            <person name="Talag J."/>
            <person name="Welchert J."/>
            <person name="Wing R.A."/>
        </authorList>
    </citation>
    <scope>NUCLEOTIDE SEQUENCE [LARGE SCALE GENOMIC DNA]</scope>
    <source>
        <strain evidence="1">cv. OR44</strain>
    </source>
</reference>
<accession>A0A0E0EPY8</accession>
<dbReference type="EnsemblPlants" id="OMERI09G02050.1">
    <property type="protein sequence ID" value="OMERI09G02050.1"/>
    <property type="gene ID" value="OMERI09G02050"/>
</dbReference>
<proteinExistence type="predicted"/>
<evidence type="ECO:0000313" key="1">
    <source>
        <dbReference type="EnsemblPlants" id="OMERI09G02050.1"/>
    </source>
</evidence>
<keyword evidence="2" id="KW-1185">Reference proteome</keyword>
<evidence type="ECO:0000313" key="2">
    <source>
        <dbReference type="Proteomes" id="UP000008021"/>
    </source>
</evidence>
<dbReference type="AlphaFoldDB" id="A0A0E0EPY8"/>
<reference evidence="1" key="1">
    <citation type="submission" date="2015-04" db="UniProtKB">
        <authorList>
            <consortium name="EnsemblPlants"/>
        </authorList>
    </citation>
    <scope>IDENTIFICATION</scope>
</reference>
<protein>
    <submittedName>
        <fullName evidence="1">Uncharacterized protein</fullName>
    </submittedName>
</protein>